<proteinExistence type="predicted"/>
<evidence type="ECO:0000313" key="1">
    <source>
        <dbReference type="EMBL" id="MBC2294737.1"/>
    </source>
</evidence>
<dbReference type="AlphaFoldDB" id="A0A842GCX6"/>
<name>A0A842GCX6_9LIST</name>
<evidence type="ECO:0000313" key="2">
    <source>
        <dbReference type="Proteomes" id="UP000543005"/>
    </source>
</evidence>
<gene>
    <name evidence="1" type="ORF">HCC36_16055</name>
</gene>
<reference evidence="1 2" key="1">
    <citation type="submission" date="2020-03" db="EMBL/GenBank/DDBJ databases">
        <title>Soil Listeria distribution.</title>
        <authorList>
            <person name="Liao J."/>
            <person name="Wiedmann M."/>
        </authorList>
    </citation>
    <scope>NUCLEOTIDE SEQUENCE [LARGE SCALE GENOMIC DNA]</scope>
    <source>
        <strain evidence="1 2">FSL L7-0051</strain>
    </source>
</reference>
<accession>A0A842GCX6</accession>
<dbReference type="Proteomes" id="UP000543005">
    <property type="component" value="Unassembled WGS sequence"/>
</dbReference>
<organism evidence="1 2">
    <name type="scientific">Listeria booriae</name>
    <dbReference type="NCBI Taxonomy" id="1552123"/>
    <lineage>
        <taxon>Bacteria</taxon>
        <taxon>Bacillati</taxon>
        <taxon>Bacillota</taxon>
        <taxon>Bacilli</taxon>
        <taxon>Bacillales</taxon>
        <taxon>Listeriaceae</taxon>
        <taxon>Listeria</taxon>
    </lineage>
</organism>
<sequence length="90" mass="10283">MSVLKVVKKPIIAKAVQFTGDNSFSINALIALCGSVDVYEECFFFKDGELFVRTLEGEFRVTKGSYVIKGNFNEFWAIKEHIFNETYEIT</sequence>
<comment type="caution">
    <text evidence="1">The sequence shown here is derived from an EMBL/GenBank/DDBJ whole genome shotgun (WGS) entry which is preliminary data.</text>
</comment>
<protein>
    <submittedName>
        <fullName evidence="1">Uncharacterized protein</fullName>
    </submittedName>
</protein>
<dbReference type="RefSeq" id="WP_185630065.1">
    <property type="nucleotide sequence ID" value="NZ_JAARZT010000043.1"/>
</dbReference>
<dbReference type="EMBL" id="JAARZT010000043">
    <property type="protein sequence ID" value="MBC2294737.1"/>
    <property type="molecule type" value="Genomic_DNA"/>
</dbReference>